<dbReference type="AlphaFoldDB" id="A0A023FZD4"/>
<name>A0A023FZD4_AMBPA</name>
<protein>
    <submittedName>
        <fullName evidence="3">Putative secreted protein</fullName>
    </submittedName>
</protein>
<feature type="region of interest" description="Disordered" evidence="1">
    <location>
        <begin position="46"/>
        <end position="78"/>
    </location>
</feature>
<feature type="chain" id="PRO_5001517819" evidence="2">
    <location>
        <begin position="23"/>
        <end position="170"/>
    </location>
</feature>
<keyword evidence="2" id="KW-0732">Signal</keyword>
<dbReference type="EMBL" id="GBBL01000079">
    <property type="protein sequence ID" value="JAC27241.1"/>
    <property type="molecule type" value="mRNA"/>
</dbReference>
<sequence>MKVYVLLVLALILLPEIDNAVSQEHIKALTSDTHVMQIEGYSSAIHPRPSFESREDSSRKGKGKRRRKEKKRSTSEPMSFNVTVLQDGTNVTYITRGNHTFEFLGNWTLHVLCLAPCNVNKPRSCTRRGPNCTCVARNDLWGRKVGVCAMKNVPLGSGDYGRTTAFLPKT</sequence>
<feature type="compositionally biased region" description="Basic and acidic residues" evidence="1">
    <location>
        <begin position="49"/>
        <end position="59"/>
    </location>
</feature>
<feature type="compositionally biased region" description="Basic residues" evidence="1">
    <location>
        <begin position="60"/>
        <end position="71"/>
    </location>
</feature>
<evidence type="ECO:0000256" key="1">
    <source>
        <dbReference type="SAM" id="MobiDB-lite"/>
    </source>
</evidence>
<feature type="signal peptide" evidence="2">
    <location>
        <begin position="1"/>
        <end position="22"/>
    </location>
</feature>
<proteinExistence type="evidence at transcript level"/>
<reference evidence="3" key="1">
    <citation type="submission" date="2014-03" db="EMBL/GenBank/DDBJ databases">
        <title>The sialotranscriptome of Amblyomma triste, Amblyomma parvum and Amblyomma cajennense ticks, uncovered by 454-based RNA-seq.</title>
        <authorList>
            <person name="Garcia G.R."/>
            <person name="Gardinassi L.G."/>
            <person name="Ribeiro J.M."/>
            <person name="Anatrielo E."/>
            <person name="Ferreira B.R."/>
            <person name="Moreira H.N."/>
            <person name="Mafra C."/>
            <person name="Olegario M.M."/>
            <person name="Szabo P.J."/>
            <person name="Miranda-Santos I.K."/>
            <person name="Maruyama S.R."/>
        </authorList>
    </citation>
    <scope>NUCLEOTIDE SEQUENCE</scope>
    <source>
        <strain evidence="3">Araguapaz</strain>
        <tissue evidence="3">Salivary glands</tissue>
    </source>
</reference>
<organism evidence="3">
    <name type="scientific">Amblyomma parvum</name>
    <name type="common">South American tick</name>
    <dbReference type="NCBI Taxonomy" id="251391"/>
    <lineage>
        <taxon>Eukaryota</taxon>
        <taxon>Metazoa</taxon>
        <taxon>Ecdysozoa</taxon>
        <taxon>Arthropoda</taxon>
        <taxon>Chelicerata</taxon>
        <taxon>Arachnida</taxon>
        <taxon>Acari</taxon>
        <taxon>Parasitiformes</taxon>
        <taxon>Ixodida</taxon>
        <taxon>Ixodoidea</taxon>
        <taxon>Ixodidae</taxon>
        <taxon>Amblyomminae</taxon>
        <taxon>Amblyomma</taxon>
    </lineage>
</organism>
<evidence type="ECO:0000256" key="2">
    <source>
        <dbReference type="SAM" id="SignalP"/>
    </source>
</evidence>
<evidence type="ECO:0000313" key="3">
    <source>
        <dbReference type="EMBL" id="JAC27241.1"/>
    </source>
</evidence>
<accession>A0A023FZD4</accession>